<dbReference type="GO" id="GO:0004519">
    <property type="term" value="F:endonuclease activity"/>
    <property type="evidence" value="ECO:0007669"/>
    <property type="project" value="UniProtKB-KW"/>
</dbReference>
<reference evidence="3" key="1">
    <citation type="submission" date="2024-01" db="EMBL/GenBank/DDBJ databases">
        <title>The genome sequence of Micromonospora mangrovi CCTCC AA 2012012.</title>
        <authorList>
            <person name="Gao J."/>
        </authorList>
    </citation>
    <scope>NUCLEOTIDE SEQUENCE</scope>
    <source>
        <strain evidence="3">CCTCC AA 2012012</strain>
    </source>
</reference>
<keyword evidence="1" id="KW-0472">Membrane</keyword>
<organism evidence="4">
    <name type="scientific">Micromonospora sp. CCTCC AA 2012012</name>
    <dbReference type="NCBI Taxonomy" id="3111921"/>
    <lineage>
        <taxon>Bacteria</taxon>
        <taxon>Bacillati</taxon>
        <taxon>Actinomycetota</taxon>
        <taxon>Actinomycetes</taxon>
        <taxon>Micromonosporales</taxon>
        <taxon>Micromonosporaceae</taxon>
        <taxon>Micromonospora</taxon>
    </lineage>
</organism>
<feature type="domain" description="Restriction endonuclease type IV Mrr" evidence="2">
    <location>
        <begin position="129"/>
        <end position="221"/>
    </location>
</feature>
<feature type="transmembrane region" description="Helical" evidence="1">
    <location>
        <begin position="25"/>
        <end position="43"/>
    </location>
</feature>
<evidence type="ECO:0000313" key="3">
    <source>
        <dbReference type="EMBL" id="XBP95027.1"/>
    </source>
</evidence>
<dbReference type="EMBL" id="CP157762">
    <property type="protein sequence ID" value="XBP95027.1"/>
    <property type="molecule type" value="Genomic_DNA"/>
</dbReference>
<feature type="transmembrane region" description="Helical" evidence="1">
    <location>
        <begin position="49"/>
        <end position="66"/>
    </location>
</feature>
<dbReference type="EC" id="3.1.21.-" evidence="4"/>
<dbReference type="GO" id="GO:0016787">
    <property type="term" value="F:hydrolase activity"/>
    <property type="evidence" value="ECO:0007669"/>
    <property type="project" value="UniProtKB-KW"/>
</dbReference>
<dbReference type="EMBL" id="CP159342">
    <property type="protein sequence ID" value="XCH75730.1"/>
    <property type="molecule type" value="Genomic_DNA"/>
</dbReference>
<keyword evidence="4" id="KW-0540">Nuclease</keyword>
<dbReference type="RefSeq" id="WP_350935458.1">
    <property type="nucleotide sequence ID" value="NZ_CP157762.1"/>
</dbReference>
<proteinExistence type="predicted"/>
<dbReference type="InterPro" id="IPR007560">
    <property type="entry name" value="Restrct_endonuc_IV_Mrr"/>
</dbReference>
<keyword evidence="1" id="KW-0812">Transmembrane</keyword>
<keyword evidence="4" id="KW-0255">Endonuclease</keyword>
<evidence type="ECO:0000259" key="2">
    <source>
        <dbReference type="Pfam" id="PF04471"/>
    </source>
</evidence>
<evidence type="ECO:0000256" key="1">
    <source>
        <dbReference type="SAM" id="Phobius"/>
    </source>
</evidence>
<sequence>MTNPTGEPPHHEEESSDVLSTRARVVASIFGLAGTGIGGWAVFSSDNQAGTAVLLLIGAVLLLVGVQGTPLRRFGHGDNTIELAAVRQRAARAVERAAQEQPPEVAAAVAEAVETIAPSSLSPLQAYEAYEAAVLHAIRRTGAVLDPTHRPGAGDNGVDARVQVGAGKVNVQVKLRRRGSLGARDIQHAAAIVRESGFDGGFLLVTNAPLSEDARAFNAAISPAGDGVEAITWNDSRDDGLLARALARNAR</sequence>
<dbReference type="GO" id="GO:0009307">
    <property type="term" value="P:DNA restriction-modification system"/>
    <property type="evidence" value="ECO:0007669"/>
    <property type="project" value="InterPro"/>
</dbReference>
<keyword evidence="4" id="KW-0378">Hydrolase</keyword>
<dbReference type="GO" id="GO:0003677">
    <property type="term" value="F:DNA binding"/>
    <property type="evidence" value="ECO:0007669"/>
    <property type="project" value="InterPro"/>
</dbReference>
<gene>
    <name evidence="4" type="ORF">ABUL08_06490</name>
    <name evidence="3" type="ORF">VK199_06445</name>
</gene>
<keyword evidence="1" id="KW-1133">Transmembrane helix</keyword>
<accession>A0AAU8HGM3</accession>
<protein>
    <submittedName>
        <fullName evidence="4">Restriction endonuclease</fullName>
        <ecNumber evidence="4">3.1.21.-</ecNumber>
    </submittedName>
</protein>
<evidence type="ECO:0000313" key="4">
    <source>
        <dbReference type="EMBL" id="XCH75730.1"/>
    </source>
</evidence>
<name>A0AAU8HGM3_9ACTN</name>
<reference evidence="4" key="2">
    <citation type="submission" date="2024-06" db="EMBL/GenBank/DDBJ databases">
        <title>Micromonospora mangrovi CCTCC AA 2012012 genome sequences.</title>
        <authorList>
            <person name="Gao J."/>
        </authorList>
    </citation>
    <scope>NUCLEOTIDE SEQUENCE</scope>
    <source>
        <strain evidence="4">CCTCC AA 2012012</strain>
    </source>
</reference>
<dbReference type="AlphaFoldDB" id="A0AAU8HGM3"/>
<dbReference type="Pfam" id="PF04471">
    <property type="entry name" value="Mrr_cat"/>
    <property type="match status" value="1"/>
</dbReference>